<dbReference type="EMBL" id="JANJYI010000004">
    <property type="protein sequence ID" value="KAK2651694.1"/>
    <property type="molecule type" value="Genomic_DNA"/>
</dbReference>
<dbReference type="PANTHER" id="PTHR36344:SF1">
    <property type="entry name" value="RX N-TERMINAL DOMAIN-CONTAINING PROTEIN"/>
    <property type="match status" value="1"/>
</dbReference>
<dbReference type="AlphaFoldDB" id="A0AAD9X2P6"/>
<dbReference type="PANTHER" id="PTHR36344">
    <property type="entry name" value="RX N-TERMINAL DOMAIN-CONTAINING PROTEIN"/>
    <property type="match status" value="1"/>
</dbReference>
<dbReference type="Proteomes" id="UP001280121">
    <property type="component" value="Unassembled WGS sequence"/>
</dbReference>
<feature type="region of interest" description="Disordered" evidence="1">
    <location>
        <begin position="70"/>
        <end position="89"/>
    </location>
</feature>
<evidence type="ECO:0000256" key="1">
    <source>
        <dbReference type="SAM" id="MobiDB-lite"/>
    </source>
</evidence>
<name>A0AAD9X2P6_9ROSI</name>
<sequence length="89" mass="10210">MDPPVTVERLSQINQEILCIDNEKQQREQTMAALWEHLPPIDLEVVAKAMQELHNCIRALEDRNTSRITISHCGGSHKPPQGEWKQRGN</sequence>
<accession>A0AAD9X2P6</accession>
<proteinExistence type="predicted"/>
<protein>
    <submittedName>
        <fullName evidence="2">Uncharacterized protein</fullName>
    </submittedName>
</protein>
<keyword evidence="3" id="KW-1185">Reference proteome</keyword>
<comment type="caution">
    <text evidence="2">The sequence shown here is derived from an EMBL/GenBank/DDBJ whole genome shotgun (WGS) entry which is preliminary data.</text>
</comment>
<gene>
    <name evidence="2" type="ORF">Ddye_011550</name>
</gene>
<evidence type="ECO:0000313" key="3">
    <source>
        <dbReference type="Proteomes" id="UP001280121"/>
    </source>
</evidence>
<reference evidence="2" key="1">
    <citation type="journal article" date="2023" name="Plant J.">
        <title>Genome sequences and population genomics provide insights into the demographic history, inbreeding, and mutation load of two 'living fossil' tree species of Dipteronia.</title>
        <authorList>
            <person name="Feng Y."/>
            <person name="Comes H.P."/>
            <person name="Chen J."/>
            <person name="Zhu S."/>
            <person name="Lu R."/>
            <person name="Zhang X."/>
            <person name="Li P."/>
            <person name="Qiu J."/>
            <person name="Olsen K.M."/>
            <person name="Qiu Y."/>
        </authorList>
    </citation>
    <scope>NUCLEOTIDE SEQUENCE</scope>
    <source>
        <strain evidence="2">KIB01</strain>
    </source>
</reference>
<organism evidence="2 3">
    <name type="scientific">Dipteronia dyeriana</name>
    <dbReference type="NCBI Taxonomy" id="168575"/>
    <lineage>
        <taxon>Eukaryota</taxon>
        <taxon>Viridiplantae</taxon>
        <taxon>Streptophyta</taxon>
        <taxon>Embryophyta</taxon>
        <taxon>Tracheophyta</taxon>
        <taxon>Spermatophyta</taxon>
        <taxon>Magnoliopsida</taxon>
        <taxon>eudicotyledons</taxon>
        <taxon>Gunneridae</taxon>
        <taxon>Pentapetalae</taxon>
        <taxon>rosids</taxon>
        <taxon>malvids</taxon>
        <taxon>Sapindales</taxon>
        <taxon>Sapindaceae</taxon>
        <taxon>Hippocastanoideae</taxon>
        <taxon>Acereae</taxon>
        <taxon>Dipteronia</taxon>
    </lineage>
</organism>
<evidence type="ECO:0000313" key="2">
    <source>
        <dbReference type="EMBL" id="KAK2651694.1"/>
    </source>
</evidence>